<dbReference type="RefSeq" id="WP_172840118.1">
    <property type="nucleotide sequence ID" value="NZ_CP019911.1"/>
</dbReference>
<dbReference type="Proteomes" id="UP000189628">
    <property type="component" value="Chromosome"/>
</dbReference>
<dbReference type="CDD" id="cd06529">
    <property type="entry name" value="S24_LexA-like"/>
    <property type="match status" value="1"/>
</dbReference>
<evidence type="ECO:0000256" key="3">
    <source>
        <dbReference type="ARBA" id="ARBA00023163"/>
    </source>
</evidence>
<dbReference type="Gene3D" id="2.10.109.10">
    <property type="entry name" value="Umud Fragment, subunit A"/>
    <property type="match status" value="1"/>
</dbReference>
<feature type="region of interest" description="Disordered" evidence="4">
    <location>
        <begin position="110"/>
        <end position="130"/>
    </location>
</feature>
<evidence type="ECO:0000313" key="6">
    <source>
        <dbReference type="EMBL" id="AQW29054.1"/>
    </source>
</evidence>
<dbReference type="InterPro" id="IPR015927">
    <property type="entry name" value="Peptidase_S24_S26A/B/C"/>
</dbReference>
<protein>
    <recommendedName>
        <fullName evidence="5">HTH cro/C1-type domain-containing protein</fullName>
    </recommendedName>
</protein>
<dbReference type="PANTHER" id="PTHR40661">
    <property type="match status" value="1"/>
</dbReference>
<dbReference type="InterPro" id="IPR039418">
    <property type="entry name" value="LexA-like"/>
</dbReference>
<keyword evidence="3" id="KW-0804">Transcription</keyword>
<dbReference type="SUPFAM" id="SSF51306">
    <property type="entry name" value="LexA/Signal peptidase"/>
    <property type="match status" value="1"/>
</dbReference>
<dbReference type="GO" id="GO:0003677">
    <property type="term" value="F:DNA binding"/>
    <property type="evidence" value="ECO:0007669"/>
    <property type="project" value="UniProtKB-KW"/>
</dbReference>
<dbReference type="PANTHER" id="PTHR40661:SF3">
    <property type="entry name" value="FELS-1 PROPHAGE TRANSCRIPTIONAL REGULATOR"/>
    <property type="match status" value="1"/>
</dbReference>
<evidence type="ECO:0000256" key="4">
    <source>
        <dbReference type="SAM" id="MobiDB-lite"/>
    </source>
</evidence>
<dbReference type="InterPro" id="IPR036286">
    <property type="entry name" value="LexA/Signal_pep-like_sf"/>
</dbReference>
<dbReference type="Gene3D" id="1.10.260.40">
    <property type="entry name" value="lambda repressor-like DNA-binding domains"/>
    <property type="match status" value="1"/>
</dbReference>
<evidence type="ECO:0000259" key="5">
    <source>
        <dbReference type="PROSITE" id="PS50943"/>
    </source>
</evidence>
<evidence type="ECO:0000256" key="2">
    <source>
        <dbReference type="ARBA" id="ARBA00023125"/>
    </source>
</evidence>
<dbReference type="PROSITE" id="PS50943">
    <property type="entry name" value="HTH_CROC1"/>
    <property type="match status" value="1"/>
</dbReference>
<dbReference type="EMBL" id="CP019911">
    <property type="protein sequence ID" value="AQW29054.1"/>
    <property type="molecule type" value="Genomic_DNA"/>
</dbReference>
<keyword evidence="2" id="KW-0238">DNA-binding</keyword>
<feature type="domain" description="HTH cro/C1-type" evidence="5">
    <location>
        <begin position="19"/>
        <end position="76"/>
    </location>
</feature>
<dbReference type="SUPFAM" id="SSF47413">
    <property type="entry name" value="lambda repressor-like DNA-binding domains"/>
    <property type="match status" value="1"/>
</dbReference>
<keyword evidence="1" id="KW-0805">Transcription regulation</keyword>
<accession>A0A1U9VEE4</accession>
<gene>
    <name evidence="6" type="ORF">B0B51_02810</name>
</gene>
<reference evidence="6 7" key="1">
    <citation type="submission" date="2017-02" db="EMBL/GenBank/DDBJ databases">
        <title>Blood Disease Bacterium A2-HR MARDI.</title>
        <authorList>
            <person name="Badrun R."/>
            <person name="Abu Bakar N."/>
            <person name="Laboh R."/>
        </authorList>
    </citation>
    <scope>NUCLEOTIDE SEQUENCE [LARGE SCALE GENOMIC DNA]</scope>
    <source>
        <strain evidence="6 7">A2-HR MARDI</strain>
    </source>
</reference>
<proteinExistence type="predicted"/>
<dbReference type="AlphaFoldDB" id="A0A1U9VEE4"/>
<organism evidence="6 7">
    <name type="scientific">blood disease bacterium A2-HR MARDI</name>
    <dbReference type="NCBI Taxonomy" id="1944648"/>
    <lineage>
        <taxon>Bacteria</taxon>
        <taxon>Pseudomonadati</taxon>
        <taxon>Pseudomonadota</taxon>
        <taxon>Betaproteobacteria</taxon>
        <taxon>Burkholderiales</taxon>
        <taxon>Burkholderiaceae</taxon>
        <taxon>Ralstonia</taxon>
        <taxon>Ralstonia solanacearum species complex</taxon>
    </lineage>
</organism>
<dbReference type="InterPro" id="IPR001387">
    <property type="entry name" value="Cro/C1-type_HTH"/>
</dbReference>
<name>A0A1U9VEE4_9RALS</name>
<sequence>MKDPTTTLEQWQIDDAARLKALYNERKGKLSQGEFGSRYEIGSQGMVWQYLNARRPLNIKAAAAFARGLEVDVSEFSPKLAAEMKSLSSTITLPSLNSLEAQARRAQEELESDRLDWEADQSRERAQKSKGFPARPISVYNSLDELPLDTTVLITRVDVALSAGNGRESWHIEEKEPLPFQAGYIARLDASPKHLVAAKVRGDSMEPLLFDDDTVVLNTADTRVPANGKVFALVYAGELLIKWLSRLPDGSLKIVSENSKYEPLVVPPEKLEYVSIIGRVKYRSGMGAF</sequence>
<dbReference type="InterPro" id="IPR010982">
    <property type="entry name" value="Lambda_DNA-bd_dom_sf"/>
</dbReference>
<evidence type="ECO:0000313" key="7">
    <source>
        <dbReference type="Proteomes" id="UP000189628"/>
    </source>
</evidence>
<dbReference type="Pfam" id="PF00717">
    <property type="entry name" value="Peptidase_S24"/>
    <property type="match status" value="1"/>
</dbReference>
<evidence type="ECO:0000256" key="1">
    <source>
        <dbReference type="ARBA" id="ARBA00023015"/>
    </source>
</evidence>
<feature type="compositionally biased region" description="Basic and acidic residues" evidence="4">
    <location>
        <begin position="110"/>
        <end position="127"/>
    </location>
</feature>